<dbReference type="InterPro" id="IPR020843">
    <property type="entry name" value="ER"/>
</dbReference>
<organism evidence="2 3">
    <name type="scientific">Acetobacter orientalis</name>
    <dbReference type="NCBI Taxonomy" id="146474"/>
    <lineage>
        <taxon>Bacteria</taxon>
        <taxon>Pseudomonadati</taxon>
        <taxon>Pseudomonadota</taxon>
        <taxon>Alphaproteobacteria</taxon>
        <taxon>Acetobacterales</taxon>
        <taxon>Acetobacteraceae</taxon>
        <taxon>Acetobacter</taxon>
    </lineage>
</organism>
<dbReference type="InterPro" id="IPR051397">
    <property type="entry name" value="Zn-ADH-like_protein"/>
</dbReference>
<dbReference type="Gene3D" id="3.90.180.10">
    <property type="entry name" value="Medium-chain alcohol dehydrogenases, catalytic domain"/>
    <property type="match status" value="1"/>
</dbReference>
<dbReference type="SUPFAM" id="SSF50129">
    <property type="entry name" value="GroES-like"/>
    <property type="match status" value="1"/>
</dbReference>
<name>A0A252A0I6_9PROT</name>
<dbReference type="InterPro" id="IPR013149">
    <property type="entry name" value="ADH-like_C"/>
</dbReference>
<dbReference type="InterPro" id="IPR014188">
    <property type="entry name" value="Acrylyl-CoA_reductase_AcuI"/>
</dbReference>
<gene>
    <name evidence="2" type="ORF">HK12_07700</name>
</gene>
<dbReference type="Pfam" id="PF08240">
    <property type="entry name" value="ADH_N"/>
    <property type="match status" value="1"/>
</dbReference>
<dbReference type="SMART" id="SM00829">
    <property type="entry name" value="PKS_ER"/>
    <property type="match status" value="1"/>
</dbReference>
<protein>
    <recommendedName>
        <fullName evidence="1">Enoyl reductase (ER) domain-containing protein</fullName>
    </recommendedName>
</protein>
<dbReference type="EMBL" id="JOMO01000030">
    <property type="protein sequence ID" value="OUI80609.1"/>
    <property type="molecule type" value="Genomic_DNA"/>
</dbReference>
<sequence length="327" mass="33922">MFDALLVEQNTANKQHVTLCQLSEEQLPPGDVTVRVAYSTLNYKDALALTGKGPILRSLPMVPGIDFAGTVEHSTYPGITPGQQVLLNGYGVGEKQSGGLAQRARVSGAWLVPLPAAFSPAQAMALGTAGYTAMLCVRALQKQGVTPQSGEVLVTGATGGVGSIAVMLLARLGYAVTAVTGRMEEKPYLQTLGAHEVIPRQYFEGMTRPLEKARWAGAVDVAGGQMLAAVCASMLANGVVTACGLAAGMAFPATVAPFILRGVTLVGIESVNCPMPERLAAWQDLASLIDPQKLAALTTEISLAQVPATAAALLEGKVKGRVVVKVS</sequence>
<dbReference type="InterPro" id="IPR036291">
    <property type="entry name" value="NAD(P)-bd_dom_sf"/>
</dbReference>
<dbReference type="Proteomes" id="UP000194639">
    <property type="component" value="Unassembled WGS sequence"/>
</dbReference>
<dbReference type="AlphaFoldDB" id="A0A252A0I6"/>
<dbReference type="GO" id="GO:0043957">
    <property type="term" value="F:acryloyl-CoA reductase (NADPH) activity"/>
    <property type="evidence" value="ECO:0007669"/>
    <property type="project" value="TreeGrafter"/>
</dbReference>
<dbReference type="InterPro" id="IPR013154">
    <property type="entry name" value="ADH-like_N"/>
</dbReference>
<dbReference type="Pfam" id="PF00107">
    <property type="entry name" value="ADH_zinc_N"/>
    <property type="match status" value="1"/>
</dbReference>
<feature type="domain" description="Enoyl reductase (ER)" evidence="1">
    <location>
        <begin position="12"/>
        <end position="324"/>
    </location>
</feature>
<proteinExistence type="predicted"/>
<evidence type="ECO:0000313" key="2">
    <source>
        <dbReference type="EMBL" id="OUI80609.1"/>
    </source>
</evidence>
<accession>A0A252A0I6</accession>
<dbReference type="PANTHER" id="PTHR43677">
    <property type="entry name" value="SHORT-CHAIN DEHYDROGENASE/REDUCTASE"/>
    <property type="match status" value="1"/>
</dbReference>
<dbReference type="Gene3D" id="3.40.50.720">
    <property type="entry name" value="NAD(P)-binding Rossmann-like Domain"/>
    <property type="match status" value="1"/>
</dbReference>
<dbReference type="SUPFAM" id="SSF51735">
    <property type="entry name" value="NAD(P)-binding Rossmann-fold domains"/>
    <property type="match status" value="1"/>
</dbReference>
<dbReference type="RefSeq" id="WP_086552586.1">
    <property type="nucleotide sequence ID" value="NZ_JAMZAC010000003.1"/>
</dbReference>
<evidence type="ECO:0000313" key="3">
    <source>
        <dbReference type="Proteomes" id="UP000194639"/>
    </source>
</evidence>
<comment type="caution">
    <text evidence="2">The sequence shown here is derived from an EMBL/GenBank/DDBJ whole genome shotgun (WGS) entry which is preliminary data.</text>
</comment>
<dbReference type="PANTHER" id="PTHR43677:SF1">
    <property type="entry name" value="ACRYLYL-COA REDUCTASE ACUI-RELATED"/>
    <property type="match status" value="1"/>
</dbReference>
<dbReference type="NCBIfam" id="TIGR02823">
    <property type="entry name" value="oxido_YhdH"/>
    <property type="match status" value="1"/>
</dbReference>
<dbReference type="CDD" id="cd08288">
    <property type="entry name" value="MDR_yhdh"/>
    <property type="match status" value="1"/>
</dbReference>
<dbReference type="InterPro" id="IPR011032">
    <property type="entry name" value="GroES-like_sf"/>
</dbReference>
<reference evidence="2 3" key="1">
    <citation type="submission" date="2014-06" db="EMBL/GenBank/DDBJ databases">
        <authorList>
            <person name="Ju J."/>
            <person name="Zhang J."/>
        </authorList>
    </citation>
    <scope>NUCLEOTIDE SEQUENCE [LARGE SCALE GENOMIC DNA]</scope>
    <source>
        <strain evidence="2">DmW_045</strain>
    </source>
</reference>
<evidence type="ECO:0000259" key="1">
    <source>
        <dbReference type="SMART" id="SM00829"/>
    </source>
</evidence>